<keyword evidence="1" id="KW-0472">Membrane</keyword>
<dbReference type="EMBL" id="FOMO01000001">
    <property type="protein sequence ID" value="SFD40042.1"/>
    <property type="molecule type" value="Genomic_DNA"/>
</dbReference>
<keyword evidence="1" id="KW-1133">Transmembrane helix</keyword>
<evidence type="ECO:0000259" key="2">
    <source>
        <dbReference type="Pfam" id="PF07331"/>
    </source>
</evidence>
<dbReference type="InterPro" id="IPR009936">
    <property type="entry name" value="DUF1468"/>
</dbReference>
<name>A0A1I1S158_PSEOC</name>
<gene>
    <name evidence="3" type="ORF">SAMN05216372_101622</name>
</gene>
<keyword evidence="1" id="KW-0812">Transmembrane</keyword>
<dbReference type="RefSeq" id="WP_013793432.1">
    <property type="nucleotide sequence ID" value="NZ_BSSG01000001.1"/>
</dbReference>
<feature type="transmembrane region" description="Helical" evidence="1">
    <location>
        <begin position="87"/>
        <end position="112"/>
    </location>
</feature>
<feature type="domain" description="DUF1468" evidence="2">
    <location>
        <begin position="11"/>
        <end position="153"/>
    </location>
</feature>
<accession>A0A1I1S158</accession>
<organism evidence="3 4">
    <name type="scientific">Pseudomonas straminea</name>
    <dbReference type="NCBI Taxonomy" id="47882"/>
    <lineage>
        <taxon>Bacteria</taxon>
        <taxon>Pseudomonadati</taxon>
        <taxon>Pseudomonadota</taxon>
        <taxon>Gammaproteobacteria</taxon>
        <taxon>Pseudomonadales</taxon>
        <taxon>Pseudomonadaceae</taxon>
        <taxon>Phytopseudomonas</taxon>
    </lineage>
</organism>
<evidence type="ECO:0000313" key="3">
    <source>
        <dbReference type="EMBL" id="SFD40042.1"/>
    </source>
</evidence>
<dbReference type="Pfam" id="PF07331">
    <property type="entry name" value="TctB"/>
    <property type="match status" value="1"/>
</dbReference>
<feature type="transmembrane region" description="Helical" evidence="1">
    <location>
        <begin position="9"/>
        <end position="27"/>
    </location>
</feature>
<evidence type="ECO:0000256" key="1">
    <source>
        <dbReference type="SAM" id="Phobius"/>
    </source>
</evidence>
<sequence>MDAFKRKELITGGFMLAAGIAYLLATMSLPRKSFIDAAFVPYVLAIFMCGLGVLQLVFGFRNAPAADSPADDKKGEVSEYGTVIKTLALIAAYIATLEPIGFPIVTAIYLYLQFIVLTPHGQKIGHVTYAITAIISAIVIYLIFRQGFDLMLPSGVLNI</sequence>
<dbReference type="Proteomes" id="UP000243950">
    <property type="component" value="Unassembled WGS sequence"/>
</dbReference>
<protein>
    <submittedName>
        <fullName evidence="3">Putative tricarboxylic transport membrane protein</fullName>
    </submittedName>
</protein>
<keyword evidence="4" id="KW-1185">Reference proteome</keyword>
<reference evidence="4" key="1">
    <citation type="submission" date="2016-10" db="EMBL/GenBank/DDBJ databases">
        <authorList>
            <person name="Varghese N."/>
            <person name="Submissions S."/>
        </authorList>
    </citation>
    <scope>NUCLEOTIDE SEQUENCE [LARGE SCALE GENOMIC DNA]</scope>
    <source>
        <strain evidence="4">JCM 2783</strain>
    </source>
</reference>
<feature type="transmembrane region" description="Helical" evidence="1">
    <location>
        <begin position="39"/>
        <end position="60"/>
    </location>
</feature>
<dbReference type="AlphaFoldDB" id="A0A1I1S158"/>
<proteinExistence type="predicted"/>
<feature type="transmembrane region" description="Helical" evidence="1">
    <location>
        <begin position="124"/>
        <end position="144"/>
    </location>
</feature>
<evidence type="ECO:0000313" key="4">
    <source>
        <dbReference type="Proteomes" id="UP000243950"/>
    </source>
</evidence>